<evidence type="ECO:0000313" key="2">
    <source>
        <dbReference type="Proteomes" id="UP000182827"/>
    </source>
</evidence>
<accession>A0A1I6UBL1</accession>
<dbReference type="Proteomes" id="UP000182827">
    <property type="component" value="Unassembled WGS sequence"/>
</dbReference>
<dbReference type="EMBL" id="FOZU01000015">
    <property type="protein sequence ID" value="SFS98823.1"/>
    <property type="molecule type" value="Genomic_DNA"/>
</dbReference>
<dbReference type="RefSeq" id="WP_170261048.1">
    <property type="nucleotide sequence ID" value="NZ_FOZU01000015.1"/>
</dbReference>
<evidence type="ECO:0000313" key="1">
    <source>
        <dbReference type="EMBL" id="SFS98823.1"/>
    </source>
</evidence>
<sequence length="53" mass="6235">MSDIVYEFSGSSNWFVVHERLCGYVVFMDNQFQNEFLSQEDAEKFISDAENCQ</sequence>
<name>A0A1I6UBL1_9GAMM</name>
<gene>
    <name evidence="1" type="ORF">SAMN05444586_101565</name>
</gene>
<protein>
    <submittedName>
        <fullName evidence="1">Uncharacterized protein</fullName>
    </submittedName>
</protein>
<proteinExistence type="predicted"/>
<organism evidence="1 2">
    <name type="scientific">Acinetobacter bohemicus</name>
    <dbReference type="NCBI Taxonomy" id="1435036"/>
    <lineage>
        <taxon>Bacteria</taxon>
        <taxon>Pseudomonadati</taxon>
        <taxon>Pseudomonadota</taxon>
        <taxon>Gammaproteobacteria</taxon>
        <taxon>Moraxellales</taxon>
        <taxon>Moraxellaceae</taxon>
        <taxon>Acinetobacter</taxon>
    </lineage>
</organism>
<dbReference type="AlphaFoldDB" id="A0A1I6UBL1"/>
<keyword evidence="2" id="KW-1185">Reference proteome</keyword>
<reference evidence="2" key="1">
    <citation type="submission" date="2016-10" db="EMBL/GenBank/DDBJ databases">
        <authorList>
            <person name="Varghese N."/>
            <person name="Submissions S."/>
        </authorList>
    </citation>
    <scope>NUCLEOTIDE SEQUENCE [LARGE SCALE GENOMIC DNA]</scope>
    <source>
        <strain evidence="2">ANC 5076</strain>
    </source>
</reference>